<evidence type="ECO:0000256" key="1">
    <source>
        <dbReference type="ARBA" id="ARBA00009986"/>
    </source>
</evidence>
<dbReference type="Pfam" id="PF00171">
    <property type="entry name" value="Aldedh"/>
    <property type="match status" value="1"/>
</dbReference>
<keyword evidence="6" id="KW-1185">Reference proteome</keyword>
<dbReference type="AlphaFoldDB" id="A0A830HFW1"/>
<sequence length="120" mass="12659">MGKGADMGTSGTLSPSIEKVDSSPPSLINNFIDGAFVPSASNKYSVNLNPTSGEEICQVALSTAEDVEKAVASSVAASKDWAQKTVFERRKIVKKLAKVLIESAEVFSKAESKLVVVVIL</sequence>
<dbReference type="SUPFAM" id="SSF53720">
    <property type="entry name" value="ALDH-like"/>
    <property type="match status" value="1"/>
</dbReference>
<feature type="domain" description="Aldehyde dehydrogenase" evidence="4">
    <location>
        <begin position="36"/>
        <end position="112"/>
    </location>
</feature>
<protein>
    <recommendedName>
        <fullName evidence="4">Aldehyde dehydrogenase domain-containing protein</fullName>
    </recommendedName>
</protein>
<proteinExistence type="inferred from homology"/>
<name>A0A830HFW1_9CHLO</name>
<evidence type="ECO:0000313" key="6">
    <source>
        <dbReference type="Proteomes" id="UP000660262"/>
    </source>
</evidence>
<dbReference type="PANTHER" id="PTHR43720">
    <property type="entry name" value="2-AMINOMUCONIC SEMIALDEHYDE DEHYDROGENASE"/>
    <property type="match status" value="1"/>
</dbReference>
<evidence type="ECO:0000256" key="3">
    <source>
        <dbReference type="SAM" id="MobiDB-lite"/>
    </source>
</evidence>
<dbReference type="InterPro" id="IPR015590">
    <property type="entry name" value="Aldehyde_DH_dom"/>
</dbReference>
<dbReference type="Gene3D" id="3.40.605.10">
    <property type="entry name" value="Aldehyde Dehydrogenase, Chain A, domain 1"/>
    <property type="match status" value="1"/>
</dbReference>
<dbReference type="PANTHER" id="PTHR43720:SF2">
    <property type="entry name" value="2-AMINOMUCONIC SEMIALDEHYDE DEHYDROGENASE"/>
    <property type="match status" value="1"/>
</dbReference>
<dbReference type="Proteomes" id="UP000660262">
    <property type="component" value="Unassembled WGS sequence"/>
</dbReference>
<comment type="caution">
    <text evidence="5">The sequence shown here is derived from an EMBL/GenBank/DDBJ whole genome shotgun (WGS) entry which is preliminary data.</text>
</comment>
<feature type="region of interest" description="Disordered" evidence="3">
    <location>
        <begin position="1"/>
        <end position="23"/>
    </location>
</feature>
<evidence type="ECO:0000313" key="5">
    <source>
        <dbReference type="EMBL" id="GHP05393.1"/>
    </source>
</evidence>
<organism evidence="5 6">
    <name type="scientific">Pycnococcus provasolii</name>
    <dbReference type="NCBI Taxonomy" id="41880"/>
    <lineage>
        <taxon>Eukaryota</taxon>
        <taxon>Viridiplantae</taxon>
        <taxon>Chlorophyta</taxon>
        <taxon>Pseudoscourfieldiophyceae</taxon>
        <taxon>Pseudoscourfieldiales</taxon>
        <taxon>Pycnococcaceae</taxon>
        <taxon>Pycnococcus</taxon>
    </lineage>
</organism>
<gene>
    <name evidence="5" type="ORF">PPROV_000414400</name>
</gene>
<reference evidence="5" key="1">
    <citation type="submission" date="2020-10" db="EMBL/GenBank/DDBJ databases">
        <title>Unveiling of a novel bifunctional photoreceptor, Dualchrome1, isolated from a cosmopolitan green alga.</title>
        <authorList>
            <person name="Suzuki S."/>
            <person name="Kawachi M."/>
        </authorList>
    </citation>
    <scope>NUCLEOTIDE SEQUENCE</scope>
    <source>
        <strain evidence="5">NIES 2893</strain>
    </source>
</reference>
<comment type="similarity">
    <text evidence="1">Belongs to the aldehyde dehydrogenase family.</text>
</comment>
<evidence type="ECO:0000256" key="2">
    <source>
        <dbReference type="ARBA" id="ARBA00023027"/>
    </source>
</evidence>
<evidence type="ECO:0000259" key="4">
    <source>
        <dbReference type="Pfam" id="PF00171"/>
    </source>
</evidence>
<dbReference type="InterPro" id="IPR016162">
    <property type="entry name" value="Ald_DH_N"/>
</dbReference>
<accession>A0A830HFW1</accession>
<keyword evidence="2" id="KW-0520">NAD</keyword>
<dbReference type="GO" id="GO:0016620">
    <property type="term" value="F:oxidoreductase activity, acting on the aldehyde or oxo group of donors, NAD or NADP as acceptor"/>
    <property type="evidence" value="ECO:0007669"/>
    <property type="project" value="TreeGrafter"/>
</dbReference>
<dbReference type="InterPro" id="IPR016161">
    <property type="entry name" value="Ald_DH/histidinol_DH"/>
</dbReference>
<dbReference type="EMBL" id="BNJQ01000010">
    <property type="protein sequence ID" value="GHP05393.1"/>
    <property type="molecule type" value="Genomic_DNA"/>
</dbReference>